<feature type="domain" description="Nitrile hydratase beta subunit-like N-terminal" evidence="1">
    <location>
        <begin position="7"/>
        <end position="110"/>
    </location>
</feature>
<evidence type="ECO:0000313" key="2">
    <source>
        <dbReference type="EMBL" id="QIV81494.1"/>
    </source>
</evidence>
<dbReference type="RefSeq" id="WP_168142105.1">
    <property type="nucleotide sequence ID" value="NZ_CP038799.1"/>
</dbReference>
<sequence length="122" mass="13880">MTAPTLDFAGLDDLGGPVALPRSNGELIFDAPWQGRLFGLVVHMCESGRFEWNDFKKHLIEVIDGSGVDDVCDPSIYYRQFGEAFTRLVAEKDYVSADLIEQRSRIESERLSHNDHDHDHHH</sequence>
<organism evidence="2 3">
    <name type="scientific">Mycolicibacterium frederiksbergense</name>
    <dbReference type="NCBI Taxonomy" id="117567"/>
    <lineage>
        <taxon>Bacteria</taxon>
        <taxon>Bacillati</taxon>
        <taxon>Actinomycetota</taxon>
        <taxon>Actinomycetes</taxon>
        <taxon>Mycobacteriales</taxon>
        <taxon>Mycobacteriaceae</taxon>
        <taxon>Mycolicibacterium</taxon>
    </lineage>
</organism>
<evidence type="ECO:0000259" key="1">
    <source>
        <dbReference type="Pfam" id="PF21006"/>
    </source>
</evidence>
<dbReference type="AlphaFoldDB" id="A0A6H0S2P1"/>
<dbReference type="InterPro" id="IPR008990">
    <property type="entry name" value="Elect_transpt_acc-like_dom_sf"/>
</dbReference>
<gene>
    <name evidence="2" type="ORF">EXE63_11755</name>
</gene>
<dbReference type="EMBL" id="CP038799">
    <property type="protein sequence ID" value="QIV81494.1"/>
    <property type="molecule type" value="Genomic_DNA"/>
</dbReference>
<dbReference type="SUPFAM" id="SSF50090">
    <property type="entry name" value="Electron transport accessory proteins"/>
    <property type="match status" value="1"/>
</dbReference>
<dbReference type="InterPro" id="IPR042262">
    <property type="entry name" value="CN_hydtase_beta_C"/>
</dbReference>
<dbReference type="Proteomes" id="UP000501849">
    <property type="component" value="Chromosome"/>
</dbReference>
<proteinExistence type="predicted"/>
<protein>
    <submittedName>
        <fullName evidence="2">Nitrile hydratase accessory protein</fullName>
    </submittedName>
</protein>
<reference evidence="2 3" key="1">
    <citation type="submission" date="2019-04" db="EMBL/GenBank/DDBJ databases">
        <title>Draft, Whole-Genome Sequence of the Anthracene-degrading Mycobacterium frederiksbergense LB501T, Isolated from a Polycyclic Aromatic Hydrocarbon (PAH)-Contaminated Soil.</title>
        <authorList>
            <person name="Augelletti F."/>
        </authorList>
    </citation>
    <scope>NUCLEOTIDE SEQUENCE [LARGE SCALE GENOMIC DNA]</scope>
    <source>
        <strain evidence="2 3">LB 501T</strain>
    </source>
</reference>
<name>A0A6H0S2P1_9MYCO</name>
<dbReference type="InterPro" id="IPR023808">
    <property type="entry name" value="Nitrile_Hydratase_acc_put"/>
</dbReference>
<dbReference type="Gene3D" id="1.10.472.20">
    <property type="entry name" value="Nitrile hydratase, beta subunit"/>
    <property type="match status" value="1"/>
</dbReference>
<evidence type="ECO:0000313" key="3">
    <source>
        <dbReference type="Proteomes" id="UP000501849"/>
    </source>
</evidence>
<dbReference type="InterPro" id="IPR049054">
    <property type="entry name" value="CN_hydtase_beta-like_N"/>
</dbReference>
<dbReference type="Pfam" id="PF21006">
    <property type="entry name" value="NHase_beta_N"/>
    <property type="match status" value="1"/>
</dbReference>
<keyword evidence="3" id="KW-1185">Reference proteome</keyword>
<accession>A0A6H0S2P1</accession>
<dbReference type="KEGG" id="mfre:EXE63_11755"/>
<dbReference type="NCBIfam" id="TIGR03889">
    <property type="entry name" value="nitrile_acc"/>
    <property type="match status" value="1"/>
</dbReference>